<dbReference type="SUPFAM" id="SSF74650">
    <property type="entry name" value="Galactose mutarotase-like"/>
    <property type="match status" value="1"/>
</dbReference>
<proteinExistence type="predicted"/>
<name>A0ABX3GD70_9BACL</name>
<evidence type="ECO:0000313" key="2">
    <source>
        <dbReference type="EMBL" id="OMC98129.1"/>
    </source>
</evidence>
<evidence type="ECO:0000259" key="1">
    <source>
        <dbReference type="Pfam" id="PF03636"/>
    </source>
</evidence>
<feature type="non-terminal residue" evidence="2">
    <location>
        <position position="69"/>
    </location>
</feature>
<dbReference type="Gene3D" id="2.70.98.40">
    <property type="entry name" value="Glycoside hydrolase, family 65, N-terminal domain"/>
    <property type="match status" value="1"/>
</dbReference>
<gene>
    <name evidence="2" type="ORF">BSO21_33175</name>
</gene>
<keyword evidence="3" id="KW-1185">Reference proteome</keyword>
<dbReference type="InterPro" id="IPR005196">
    <property type="entry name" value="Glyco_hydro_65_N"/>
</dbReference>
<organism evidence="2 3">
    <name type="scientific">Paenibacillus odorifer</name>
    <dbReference type="NCBI Taxonomy" id="189426"/>
    <lineage>
        <taxon>Bacteria</taxon>
        <taxon>Bacillati</taxon>
        <taxon>Bacillota</taxon>
        <taxon>Bacilli</taxon>
        <taxon>Bacillales</taxon>
        <taxon>Paenibacillaceae</taxon>
        <taxon>Paenibacillus</taxon>
    </lineage>
</organism>
<accession>A0ABX3GD70</accession>
<comment type="caution">
    <text evidence="2">The sequence shown here is derived from an EMBL/GenBank/DDBJ whole genome shotgun (WGS) entry which is preliminary data.</text>
</comment>
<feature type="domain" description="Glycoside hydrolase family 65 N-terminal" evidence="1">
    <location>
        <begin position="10"/>
        <end position="69"/>
    </location>
</feature>
<dbReference type="InterPro" id="IPR011013">
    <property type="entry name" value="Gal_mutarotase_sf_dom"/>
</dbReference>
<sequence>MNWIVKDSCFDKQLVTTNGNKYMLGNGYMGYRGTLEEFSKTELAAVTLAGLYDRAGDKWREPVNAPNGL</sequence>
<dbReference type="Pfam" id="PF03636">
    <property type="entry name" value="Glyco_hydro_65N"/>
    <property type="match status" value="1"/>
</dbReference>
<dbReference type="RefSeq" id="WP_144024886.1">
    <property type="nucleotide sequence ID" value="NZ_MPVP01000584.1"/>
</dbReference>
<reference evidence="2 3" key="1">
    <citation type="submission" date="2016-11" db="EMBL/GenBank/DDBJ databases">
        <title>Paenibacillus species isolates.</title>
        <authorList>
            <person name="Beno S.M."/>
        </authorList>
    </citation>
    <scope>NUCLEOTIDE SEQUENCE [LARGE SCALE GENOMIC DNA]</scope>
    <source>
        <strain evidence="2 3">FSL H7-0433</strain>
    </source>
</reference>
<dbReference type="EMBL" id="MPVP01000584">
    <property type="protein sequence ID" value="OMC98129.1"/>
    <property type="molecule type" value="Genomic_DNA"/>
</dbReference>
<protein>
    <recommendedName>
        <fullName evidence="1">Glycoside hydrolase family 65 N-terminal domain-containing protein</fullName>
    </recommendedName>
</protein>
<dbReference type="InterPro" id="IPR037018">
    <property type="entry name" value="GH65_N"/>
</dbReference>
<dbReference type="Proteomes" id="UP000187158">
    <property type="component" value="Unassembled WGS sequence"/>
</dbReference>
<evidence type="ECO:0000313" key="3">
    <source>
        <dbReference type="Proteomes" id="UP000187158"/>
    </source>
</evidence>